<dbReference type="Gene3D" id="3.10.20.90">
    <property type="entry name" value="Phosphatidylinositol 3-kinase Catalytic Subunit, Chain A, domain 1"/>
    <property type="match status" value="3"/>
</dbReference>
<gene>
    <name evidence="2" type="ORF">D0Y65_026270</name>
</gene>
<dbReference type="GO" id="GO:0043130">
    <property type="term" value="F:ubiquitin binding"/>
    <property type="evidence" value="ECO:0007669"/>
    <property type="project" value="TreeGrafter"/>
</dbReference>
<dbReference type="SMR" id="A0A445IJ97"/>
<dbReference type="PANTHER" id="PTHR10621:SF38">
    <property type="entry name" value="UBIQUITIN DOMAIN-CONTAINING PROTEIN 7SL RNA1-RELATED"/>
    <property type="match status" value="1"/>
</dbReference>
<dbReference type="PROSITE" id="PS50053">
    <property type="entry name" value="UBIQUITIN_2"/>
    <property type="match status" value="3"/>
</dbReference>
<dbReference type="InterPro" id="IPR029071">
    <property type="entry name" value="Ubiquitin-like_domsf"/>
</dbReference>
<dbReference type="AlphaFoldDB" id="A0A445IJ97"/>
<keyword evidence="3" id="KW-1185">Reference proteome</keyword>
<feature type="domain" description="Ubiquitin-like" evidence="1">
    <location>
        <begin position="112"/>
        <end position="165"/>
    </location>
</feature>
<dbReference type="FunFam" id="3.10.20.90:FF:000341">
    <property type="entry name" value="Ubiquitin-like superfamily protein"/>
    <property type="match status" value="1"/>
</dbReference>
<feature type="domain" description="Ubiquitin-like" evidence="1">
    <location>
        <begin position="1"/>
        <end position="76"/>
    </location>
</feature>
<evidence type="ECO:0000313" key="2">
    <source>
        <dbReference type="EMBL" id="RZB86133.1"/>
    </source>
</evidence>
<dbReference type="PANTHER" id="PTHR10621">
    <property type="entry name" value="UV EXCISION REPAIR PROTEIN RAD23"/>
    <property type="match status" value="1"/>
</dbReference>
<proteinExistence type="predicted"/>
<dbReference type="GO" id="GO:0005829">
    <property type="term" value="C:cytosol"/>
    <property type="evidence" value="ECO:0007669"/>
    <property type="project" value="TreeGrafter"/>
</dbReference>
<dbReference type="SMART" id="SM00213">
    <property type="entry name" value="UBQ"/>
    <property type="match status" value="3"/>
</dbReference>
<dbReference type="GO" id="GO:0031593">
    <property type="term" value="F:polyubiquitin modification-dependent protein binding"/>
    <property type="evidence" value="ECO:0007669"/>
    <property type="project" value="TreeGrafter"/>
</dbReference>
<organism evidence="2 3">
    <name type="scientific">Glycine soja</name>
    <name type="common">Wild soybean</name>
    <dbReference type="NCBI Taxonomy" id="3848"/>
    <lineage>
        <taxon>Eukaryota</taxon>
        <taxon>Viridiplantae</taxon>
        <taxon>Streptophyta</taxon>
        <taxon>Embryophyta</taxon>
        <taxon>Tracheophyta</taxon>
        <taxon>Spermatophyta</taxon>
        <taxon>Magnoliopsida</taxon>
        <taxon>eudicotyledons</taxon>
        <taxon>Gunneridae</taxon>
        <taxon>Pentapetalae</taxon>
        <taxon>rosids</taxon>
        <taxon>fabids</taxon>
        <taxon>Fabales</taxon>
        <taxon>Fabaceae</taxon>
        <taxon>Papilionoideae</taxon>
        <taxon>50 kb inversion clade</taxon>
        <taxon>NPAAA clade</taxon>
        <taxon>indigoferoid/millettioid clade</taxon>
        <taxon>Phaseoleae</taxon>
        <taxon>Glycine</taxon>
        <taxon>Glycine subgen. Soja</taxon>
    </lineage>
</organism>
<dbReference type="GO" id="GO:0005654">
    <property type="term" value="C:nucleoplasm"/>
    <property type="evidence" value="ECO:0007669"/>
    <property type="project" value="TreeGrafter"/>
</dbReference>
<dbReference type="CDD" id="cd17039">
    <property type="entry name" value="Ubl_ubiquitin_like"/>
    <property type="match status" value="3"/>
</dbReference>
<feature type="domain" description="Ubiquitin-like" evidence="1">
    <location>
        <begin position="184"/>
        <end position="265"/>
    </location>
</feature>
<dbReference type="EMBL" id="QZWG01000010">
    <property type="protein sequence ID" value="RZB86133.1"/>
    <property type="molecule type" value="Genomic_DNA"/>
</dbReference>
<reference evidence="2 3" key="1">
    <citation type="submission" date="2018-09" db="EMBL/GenBank/DDBJ databases">
        <title>A high-quality reference genome of wild soybean provides a powerful tool to mine soybean genomes.</title>
        <authorList>
            <person name="Xie M."/>
            <person name="Chung C.Y.L."/>
            <person name="Li M.-W."/>
            <person name="Wong F.-L."/>
            <person name="Chan T.-F."/>
            <person name="Lam H.-M."/>
        </authorList>
    </citation>
    <scope>NUCLEOTIDE SEQUENCE [LARGE SCALE GENOMIC DNA]</scope>
    <source>
        <strain evidence="3">cv. W05</strain>
        <tissue evidence="2">Hypocotyl of etiolated seedlings</tissue>
    </source>
</reference>
<sequence length="267" mass="30354">MNIIFELQGGRSFSMEVGYFDTVLEIKEKVQKYQNIPVSKQILILNGQVLHDNDDPWKVEILHNTRIQLQVTPKKEENSKDLVVNSTHTKIQLNVKTASKTHVIPLEVDVNNDTVLRLKERIHEMETVAVPVNRLLFLHSSNGVEMLDHQLLRDCYVSENAEIDVGFRPSPPAAASASPGSKRLKLMVLPKSGTKKVPVEVNPSDNVGELRKELQKLHQRVQFHLPQDGYFFIYKQNVMDDDRSFRWHHVAQGDTIEIFNGSVTGGS</sequence>
<comment type="caution">
    <text evidence="2">The sequence shown here is derived from an EMBL/GenBank/DDBJ whole genome shotgun (WGS) entry which is preliminary data.</text>
</comment>
<evidence type="ECO:0000313" key="3">
    <source>
        <dbReference type="Proteomes" id="UP000289340"/>
    </source>
</evidence>
<dbReference type="GO" id="GO:0043161">
    <property type="term" value="P:proteasome-mediated ubiquitin-dependent protein catabolic process"/>
    <property type="evidence" value="ECO:0007669"/>
    <property type="project" value="TreeGrafter"/>
</dbReference>
<evidence type="ECO:0000259" key="1">
    <source>
        <dbReference type="PROSITE" id="PS50053"/>
    </source>
</evidence>
<accession>A0A445IJ97</accession>
<dbReference type="Proteomes" id="UP000289340">
    <property type="component" value="Chromosome 10"/>
</dbReference>
<dbReference type="GO" id="GO:0070628">
    <property type="term" value="F:proteasome binding"/>
    <property type="evidence" value="ECO:0007669"/>
    <property type="project" value="TreeGrafter"/>
</dbReference>
<dbReference type="Pfam" id="PF00240">
    <property type="entry name" value="ubiquitin"/>
    <property type="match status" value="3"/>
</dbReference>
<dbReference type="PROSITE" id="PS00299">
    <property type="entry name" value="UBIQUITIN_1"/>
    <property type="match status" value="1"/>
</dbReference>
<protein>
    <submittedName>
        <fullName evidence="2">Ubiquitin domain-containing protein 7SL RNA1</fullName>
    </submittedName>
</protein>
<dbReference type="Gramene" id="XM_028328145.1">
    <property type="protein sequence ID" value="XP_028183946.1"/>
    <property type="gene ID" value="LOC114370748"/>
</dbReference>
<dbReference type="SUPFAM" id="SSF54236">
    <property type="entry name" value="Ubiquitin-like"/>
    <property type="match status" value="3"/>
</dbReference>
<name>A0A445IJ97_GLYSO</name>
<dbReference type="InterPro" id="IPR000626">
    <property type="entry name" value="Ubiquitin-like_dom"/>
</dbReference>
<dbReference type="InterPro" id="IPR019954">
    <property type="entry name" value="Ubiquitin_CS"/>
</dbReference>